<proteinExistence type="inferred from homology"/>
<dbReference type="Proteomes" id="UP000276254">
    <property type="component" value="Chromosome"/>
</dbReference>
<protein>
    <submittedName>
        <fullName evidence="8">Lipopolysaccharide biosynthesis protein</fullName>
    </submittedName>
</protein>
<keyword evidence="5 7" id="KW-1133">Transmembrane helix</keyword>
<dbReference type="CDD" id="cd13127">
    <property type="entry name" value="MATE_tuaB_like"/>
    <property type="match status" value="1"/>
</dbReference>
<feature type="transmembrane region" description="Helical" evidence="7">
    <location>
        <begin position="387"/>
        <end position="406"/>
    </location>
</feature>
<evidence type="ECO:0000256" key="4">
    <source>
        <dbReference type="ARBA" id="ARBA00022692"/>
    </source>
</evidence>
<dbReference type="InterPro" id="IPR050833">
    <property type="entry name" value="Poly_Biosynth_Transport"/>
</dbReference>
<keyword evidence="4 7" id="KW-0812">Transmembrane</keyword>
<dbReference type="OrthoDB" id="7605542at2"/>
<evidence type="ECO:0000256" key="5">
    <source>
        <dbReference type="ARBA" id="ARBA00022989"/>
    </source>
</evidence>
<dbReference type="KEGG" id="spha:D3Y57_09530"/>
<feature type="transmembrane region" description="Helical" evidence="7">
    <location>
        <begin position="150"/>
        <end position="170"/>
    </location>
</feature>
<dbReference type="PANTHER" id="PTHR30250">
    <property type="entry name" value="PST FAMILY PREDICTED COLANIC ACID TRANSPORTER"/>
    <property type="match status" value="1"/>
</dbReference>
<evidence type="ECO:0000256" key="6">
    <source>
        <dbReference type="ARBA" id="ARBA00023136"/>
    </source>
</evidence>
<evidence type="ECO:0000313" key="8">
    <source>
        <dbReference type="EMBL" id="AYJ87879.1"/>
    </source>
</evidence>
<dbReference type="EMBL" id="CP032829">
    <property type="protein sequence ID" value="AYJ87879.1"/>
    <property type="molecule type" value="Genomic_DNA"/>
</dbReference>
<sequence length="482" mass="50854">MASAGLGSHVVKSLVWRSGSQIFAQLFTWSATFIVIRLLAPADYGVFAMTSSVLFLLSMLSGGSFASALVRSPSLDQHHVRQVLGLLILLNGALGIVQFMVAPTVAAYYRQPIIADLLRVQTLIYLANPVLALSVALLSRKMDFKAQALANFASAFAGAGTALTGALAGWGVWTLVFAPIAMIWTRTIGMAIAARVDLTPSFTFRGAGATMGFGIAMITSQLFWFIQTQSDIFIGGRFLSASDLGLYTTALFLAQLLTSKFVPPMNEIAYSAYARLQDDRPAVADAFVRSTAMIMFVSLPFYAGMALTAKPLVLTVLGPHWAGVAPLITHLAWIMPFVTLQILFAPVTNALGKPRMAVYSSMAGAIIMTACFAIGVQHGTIGLTKAWMVGFPILTIATGAMSLPVIGLGANTLLRGLAGPVTAAALMAVVVAMVDNALPTLSTLPHLIILVTTGAIAFAAAAGIFARPILNDILGLARRTRA</sequence>
<keyword evidence="9" id="KW-1185">Reference proteome</keyword>
<feature type="transmembrane region" description="Helical" evidence="7">
    <location>
        <begin position="446"/>
        <end position="470"/>
    </location>
</feature>
<dbReference type="Pfam" id="PF13440">
    <property type="entry name" value="Polysacc_synt_3"/>
    <property type="match status" value="1"/>
</dbReference>
<gene>
    <name evidence="8" type="ORF">D3Y57_09530</name>
</gene>
<dbReference type="AlphaFoldDB" id="A0A494TEC1"/>
<keyword evidence="6 7" id="KW-0472">Membrane</keyword>
<feature type="transmembrane region" description="Helical" evidence="7">
    <location>
        <begin position="413"/>
        <end position="434"/>
    </location>
</feature>
<feature type="transmembrane region" description="Helical" evidence="7">
    <location>
        <begin position="22"/>
        <end position="40"/>
    </location>
</feature>
<keyword evidence="3" id="KW-1003">Cell membrane</keyword>
<feature type="transmembrane region" description="Helical" evidence="7">
    <location>
        <begin position="120"/>
        <end position="138"/>
    </location>
</feature>
<comment type="subcellular location">
    <subcellularLocation>
        <location evidence="1">Cell membrane</location>
        <topology evidence="1">Multi-pass membrane protein</topology>
    </subcellularLocation>
</comment>
<feature type="transmembrane region" description="Helical" evidence="7">
    <location>
        <begin position="206"/>
        <end position="224"/>
    </location>
</feature>
<feature type="transmembrane region" description="Helical" evidence="7">
    <location>
        <begin position="282"/>
        <end position="303"/>
    </location>
</feature>
<evidence type="ECO:0000256" key="3">
    <source>
        <dbReference type="ARBA" id="ARBA00022475"/>
    </source>
</evidence>
<evidence type="ECO:0000256" key="1">
    <source>
        <dbReference type="ARBA" id="ARBA00004651"/>
    </source>
</evidence>
<accession>A0A494TEC1</accession>
<feature type="transmembrane region" description="Helical" evidence="7">
    <location>
        <begin position="46"/>
        <end position="71"/>
    </location>
</feature>
<reference evidence="8 9" key="1">
    <citation type="submission" date="2018-09" db="EMBL/GenBank/DDBJ databases">
        <title>Sphingomonas peninsula sp. nov., isolated from fildes peninsula, Antarctic soil.</title>
        <authorList>
            <person name="Yingchao G."/>
        </authorList>
    </citation>
    <scope>NUCLEOTIDE SEQUENCE [LARGE SCALE GENOMIC DNA]</scope>
    <source>
        <strain evidence="8 9">YZ-8</strain>
    </source>
</reference>
<dbReference type="GO" id="GO:0005886">
    <property type="term" value="C:plasma membrane"/>
    <property type="evidence" value="ECO:0007669"/>
    <property type="project" value="UniProtKB-SubCell"/>
</dbReference>
<name>A0A494TEC1_SPHPE</name>
<dbReference type="PANTHER" id="PTHR30250:SF10">
    <property type="entry name" value="LIPOPOLYSACCHARIDE BIOSYNTHESIS PROTEIN WZXC"/>
    <property type="match status" value="1"/>
</dbReference>
<organism evidence="8 9">
    <name type="scientific">Sphingomonas paeninsulae</name>
    <dbReference type="NCBI Taxonomy" id="2319844"/>
    <lineage>
        <taxon>Bacteria</taxon>
        <taxon>Pseudomonadati</taxon>
        <taxon>Pseudomonadota</taxon>
        <taxon>Alphaproteobacteria</taxon>
        <taxon>Sphingomonadales</taxon>
        <taxon>Sphingomonadaceae</taxon>
        <taxon>Sphingomonas</taxon>
    </lineage>
</organism>
<feature type="transmembrane region" description="Helical" evidence="7">
    <location>
        <begin position="356"/>
        <end position="375"/>
    </location>
</feature>
<evidence type="ECO:0000313" key="9">
    <source>
        <dbReference type="Proteomes" id="UP000276254"/>
    </source>
</evidence>
<comment type="similarity">
    <text evidence="2">Belongs to the polysaccharide synthase family.</text>
</comment>
<evidence type="ECO:0000256" key="2">
    <source>
        <dbReference type="ARBA" id="ARBA00007430"/>
    </source>
</evidence>
<feature type="transmembrane region" description="Helical" evidence="7">
    <location>
        <begin position="83"/>
        <end position="108"/>
    </location>
</feature>
<evidence type="ECO:0000256" key="7">
    <source>
        <dbReference type="SAM" id="Phobius"/>
    </source>
</evidence>
<feature type="transmembrane region" description="Helical" evidence="7">
    <location>
        <begin position="323"/>
        <end position="344"/>
    </location>
</feature>